<dbReference type="Proteomes" id="UP000014155">
    <property type="component" value="Unassembled WGS sequence"/>
</dbReference>
<sequence>MQIQTGEVRKNKSAVENMITHFERDFGKKKIIYLGICSNENAGRIIGVAEIFDFDEKVNMATIGYTLSENYWGQGYAAKTVNALCGFLFDTADINRIQAFVMPANVRSGNVLLKNGFLKEGTIRQGVFWTGRGVVDLDLYSLLKSDVI</sequence>
<accession>S0FM00</accession>
<comment type="caution">
    <text evidence="2">The sequence shown here is derived from an EMBL/GenBank/DDBJ whole genome shotgun (WGS) entry which is preliminary data.</text>
</comment>
<dbReference type="PATRIC" id="fig|1195236.3.peg.4905"/>
<keyword evidence="3" id="KW-1185">Reference proteome</keyword>
<proteinExistence type="predicted"/>
<gene>
    <name evidence="2" type="ORF">CTER_4720</name>
</gene>
<dbReference type="PANTHER" id="PTHR43792:SF9">
    <property type="entry name" value="RIBOSOMAL-PROTEIN-ALANINE ACETYLTRANSFERASE"/>
    <property type="match status" value="1"/>
</dbReference>
<protein>
    <recommendedName>
        <fullName evidence="1">N-acetyltransferase domain-containing protein</fullName>
    </recommendedName>
</protein>
<dbReference type="PANTHER" id="PTHR43792">
    <property type="entry name" value="GNAT FAMILY, PUTATIVE (AFU_ORTHOLOGUE AFUA_3G00765)-RELATED-RELATED"/>
    <property type="match status" value="1"/>
</dbReference>
<evidence type="ECO:0000259" key="1">
    <source>
        <dbReference type="PROSITE" id="PS51186"/>
    </source>
</evidence>
<evidence type="ECO:0000313" key="3">
    <source>
        <dbReference type="Proteomes" id="UP000014155"/>
    </source>
</evidence>
<evidence type="ECO:0000313" key="2">
    <source>
        <dbReference type="EMBL" id="EMS69503.1"/>
    </source>
</evidence>
<dbReference type="PROSITE" id="PS51186">
    <property type="entry name" value="GNAT"/>
    <property type="match status" value="1"/>
</dbReference>
<dbReference type="eggNOG" id="COG1670">
    <property type="taxonomic scope" value="Bacteria"/>
</dbReference>
<dbReference type="GO" id="GO:0008999">
    <property type="term" value="F:protein-N-terminal-alanine acetyltransferase activity"/>
    <property type="evidence" value="ECO:0007669"/>
    <property type="project" value="TreeGrafter"/>
</dbReference>
<dbReference type="AlphaFoldDB" id="S0FM00"/>
<feature type="domain" description="N-acetyltransferase" evidence="1">
    <location>
        <begin position="1"/>
        <end position="144"/>
    </location>
</feature>
<organism evidence="2 3">
    <name type="scientific">Ruminiclostridium cellobioparum subsp. termitidis CT1112</name>
    <dbReference type="NCBI Taxonomy" id="1195236"/>
    <lineage>
        <taxon>Bacteria</taxon>
        <taxon>Bacillati</taxon>
        <taxon>Bacillota</taxon>
        <taxon>Clostridia</taxon>
        <taxon>Eubacteriales</taxon>
        <taxon>Oscillospiraceae</taxon>
        <taxon>Ruminiclostridium</taxon>
    </lineage>
</organism>
<dbReference type="InterPro" id="IPR051531">
    <property type="entry name" value="N-acetyltransferase"/>
</dbReference>
<dbReference type="InterPro" id="IPR016181">
    <property type="entry name" value="Acyl_CoA_acyltransferase"/>
</dbReference>
<dbReference type="STRING" id="1195236.CTER_4720"/>
<dbReference type="EMBL" id="AORV01000065">
    <property type="protein sequence ID" value="EMS69503.1"/>
    <property type="molecule type" value="Genomic_DNA"/>
</dbReference>
<dbReference type="GO" id="GO:0005737">
    <property type="term" value="C:cytoplasm"/>
    <property type="evidence" value="ECO:0007669"/>
    <property type="project" value="TreeGrafter"/>
</dbReference>
<dbReference type="SUPFAM" id="SSF55729">
    <property type="entry name" value="Acyl-CoA N-acyltransferases (Nat)"/>
    <property type="match status" value="1"/>
</dbReference>
<name>S0FM00_RUMCE</name>
<dbReference type="Gene3D" id="3.40.630.30">
    <property type="match status" value="1"/>
</dbReference>
<reference evidence="2 3" key="1">
    <citation type="journal article" date="2013" name="Genome Announc.">
        <title>Draft Genome Sequence of the Cellulolytic, Mesophilic, Anaerobic Bacterium Clostridium termitidis Strain CT1112 (DSM 5398).</title>
        <authorList>
            <person name="Lal S."/>
            <person name="Ramachandran U."/>
            <person name="Zhang X."/>
            <person name="Munir R."/>
            <person name="Sparling R."/>
            <person name="Levin D.B."/>
        </authorList>
    </citation>
    <scope>NUCLEOTIDE SEQUENCE [LARGE SCALE GENOMIC DNA]</scope>
    <source>
        <strain evidence="2 3">CT1112</strain>
    </source>
</reference>
<dbReference type="Pfam" id="PF13302">
    <property type="entry name" value="Acetyltransf_3"/>
    <property type="match status" value="1"/>
</dbReference>
<dbReference type="InterPro" id="IPR000182">
    <property type="entry name" value="GNAT_dom"/>
</dbReference>